<sequence length="344" mass="35826">MLRKELNKKNIRKLMMAGVAVIVAAVCTITAMSGAAVSAFSGTVSRGNADNAAINTTKDNTLSANAASDISQPNRAGVAEPFGRPATVKIPAAPNNEKHTLTVTNNGVEYKVGYTLRAQLIYPEEISGMDSDQALEYIANKCMTFYSLDGGLPDNLDIVLGRDYFARIDGTSQLNPEQLLGTYTLEIADNSDFTNSVTTRVTIGNGGNGSNDNPQPGPNPGHQESTQPHAGKPSGNVPHNGGNPTVDAATAFADGADAVINRDAHEQAGNVDRSSPSDNYAAAGKAGRGADDAGDRALTVAANAATAGAGAGSIWLLVLIISDIQLLLWYKKLKAAKLSKALHH</sequence>
<reference evidence="4 5" key="1">
    <citation type="submission" date="2014-01" db="EMBL/GenBank/DDBJ databases">
        <authorList>
            <person name="Durkin A.S."/>
            <person name="McCorrison J."/>
            <person name="Torralba M."/>
            <person name="Gillis M."/>
            <person name="Haft D.H."/>
            <person name="Methe B."/>
            <person name="Sutton G."/>
            <person name="Nelson K.E."/>
        </authorList>
    </citation>
    <scope>NUCLEOTIDE SEQUENCE [LARGE SCALE GENOMIC DNA]</scope>
    <source>
        <strain evidence="4 5">ATCC 33093</strain>
    </source>
</reference>
<evidence type="ECO:0000256" key="1">
    <source>
        <dbReference type="SAM" id="MobiDB-lite"/>
    </source>
</evidence>
<proteinExistence type="predicted"/>
<name>X8IRL4_9FIRM</name>
<accession>X8IRL4</accession>
<organism evidence="4 5">
    <name type="scientific">Mogibacterium timidum ATCC 33093</name>
    <dbReference type="NCBI Taxonomy" id="1401079"/>
    <lineage>
        <taxon>Bacteria</taxon>
        <taxon>Bacillati</taxon>
        <taxon>Bacillota</taxon>
        <taxon>Clostridia</taxon>
        <taxon>Peptostreptococcales</taxon>
        <taxon>Anaerovoracaceae</taxon>
        <taxon>Mogibacterium</taxon>
    </lineage>
</organism>
<keyword evidence="2" id="KW-1133">Transmembrane helix</keyword>
<evidence type="ECO:0000313" key="5">
    <source>
        <dbReference type="Proteomes" id="UP000022645"/>
    </source>
</evidence>
<comment type="caution">
    <text evidence="4">The sequence shown here is derived from an EMBL/GenBank/DDBJ whole genome shotgun (WGS) entry which is preliminary data.</text>
</comment>
<feature type="region of interest" description="Disordered" evidence="1">
    <location>
        <begin position="266"/>
        <end position="291"/>
    </location>
</feature>
<feature type="transmembrane region" description="Helical" evidence="2">
    <location>
        <begin position="312"/>
        <end position="330"/>
    </location>
</feature>
<evidence type="ECO:0008006" key="6">
    <source>
        <dbReference type="Google" id="ProtNLM"/>
    </source>
</evidence>
<feature type="signal peptide" evidence="3">
    <location>
        <begin position="1"/>
        <end position="35"/>
    </location>
</feature>
<dbReference type="EMBL" id="JALU01000026">
    <property type="protein sequence ID" value="EUC51661.1"/>
    <property type="molecule type" value="Genomic_DNA"/>
</dbReference>
<dbReference type="AlphaFoldDB" id="X8IRL4"/>
<keyword evidence="2" id="KW-0472">Membrane</keyword>
<gene>
    <name evidence="4" type="ORF">HMPREF0581_0078</name>
</gene>
<evidence type="ECO:0000256" key="2">
    <source>
        <dbReference type="SAM" id="Phobius"/>
    </source>
</evidence>
<feature type="region of interest" description="Disordered" evidence="1">
    <location>
        <begin position="198"/>
        <end position="248"/>
    </location>
</feature>
<keyword evidence="2" id="KW-0812">Transmembrane</keyword>
<keyword evidence="3" id="KW-0732">Signal</keyword>
<protein>
    <recommendedName>
        <fullName evidence="6">Lipoprotein</fullName>
    </recommendedName>
</protein>
<dbReference type="Proteomes" id="UP000022645">
    <property type="component" value="Unassembled WGS sequence"/>
</dbReference>
<evidence type="ECO:0000256" key="3">
    <source>
        <dbReference type="SAM" id="SignalP"/>
    </source>
</evidence>
<evidence type="ECO:0000313" key="4">
    <source>
        <dbReference type="EMBL" id="EUC51661.1"/>
    </source>
</evidence>
<feature type="chain" id="PRO_5004986765" description="Lipoprotein" evidence="3">
    <location>
        <begin position="36"/>
        <end position="344"/>
    </location>
</feature>